<dbReference type="InterPro" id="IPR000073">
    <property type="entry name" value="AB_hydrolase_1"/>
</dbReference>
<dbReference type="Proteomes" id="UP000653156">
    <property type="component" value="Chromosome"/>
</dbReference>
<dbReference type="InterPro" id="IPR029058">
    <property type="entry name" value="AB_hydrolase_fold"/>
</dbReference>
<feature type="domain" description="AB hydrolase-1" evidence="5">
    <location>
        <begin position="7"/>
        <end position="235"/>
    </location>
</feature>
<dbReference type="GO" id="GO:0009102">
    <property type="term" value="P:biotin biosynthetic process"/>
    <property type="evidence" value="ECO:0007669"/>
    <property type="project" value="UniProtKB-KW"/>
</dbReference>
<evidence type="ECO:0000256" key="4">
    <source>
        <dbReference type="ARBA" id="ARBA00022801"/>
    </source>
</evidence>
<keyword evidence="2" id="KW-0963">Cytoplasm</keyword>
<dbReference type="AlphaFoldDB" id="A0A892ZN74"/>
<dbReference type="NCBIfam" id="TIGR01738">
    <property type="entry name" value="bioH"/>
    <property type="match status" value="1"/>
</dbReference>
<keyword evidence="4 6" id="KW-0378">Hydrolase</keyword>
<dbReference type="EMBL" id="CP069798">
    <property type="protein sequence ID" value="QRQ82289.1"/>
    <property type="molecule type" value="Genomic_DNA"/>
</dbReference>
<dbReference type="PANTHER" id="PTHR43194:SF5">
    <property type="entry name" value="PIMELOYL-[ACYL-CARRIER PROTEIN] METHYL ESTER ESTERASE"/>
    <property type="match status" value="1"/>
</dbReference>
<sequence length="250" mass="27514">MSDPFAPVYLLHGWAANHHVFDPLHHTMPAAIRAAWHTPDLPGHGAAAFHGHFDLAATADALAAEIHAPAHVVGWSLGGLVALYLAARHPEKVQTLCLCASFAKFQAAADYPEGLSQPALAKMLALFGQDYHKYLRQFIELQLLYVPQRRERLAEVMPQLTQYGAPVALAAALDALSEADARPLLAQIHCPVLLVYGDKDSITPPRMGAYLHRHLHHSRLEIIHQAAHAPFLSHPAEFSALLTQFWHTHP</sequence>
<accession>A0A892ZN74</accession>
<evidence type="ECO:0000313" key="7">
    <source>
        <dbReference type="Proteomes" id="UP000653156"/>
    </source>
</evidence>
<dbReference type="PRINTS" id="PR00111">
    <property type="entry name" value="ABHYDROLASE"/>
</dbReference>
<keyword evidence="7" id="KW-1185">Reference proteome</keyword>
<dbReference type="Gene3D" id="3.40.50.1820">
    <property type="entry name" value="alpha/beta hydrolase"/>
    <property type="match status" value="1"/>
</dbReference>
<dbReference type="PANTHER" id="PTHR43194">
    <property type="entry name" value="HYDROLASE ALPHA/BETA FOLD FAMILY"/>
    <property type="match status" value="1"/>
</dbReference>
<dbReference type="KEGG" id="ptes:JQU52_02415"/>
<gene>
    <name evidence="6" type="primary">bioH</name>
    <name evidence="6" type="ORF">JQU52_02415</name>
</gene>
<evidence type="ECO:0000259" key="5">
    <source>
        <dbReference type="Pfam" id="PF00561"/>
    </source>
</evidence>
<organism evidence="6 7">
    <name type="scientific">Paralysiella testudinis</name>
    <dbReference type="NCBI Taxonomy" id="2809020"/>
    <lineage>
        <taxon>Bacteria</taxon>
        <taxon>Pseudomonadati</taxon>
        <taxon>Pseudomonadota</taxon>
        <taxon>Betaproteobacteria</taxon>
        <taxon>Neisseriales</taxon>
        <taxon>Neisseriaceae</taxon>
        <taxon>Paralysiella</taxon>
    </lineage>
</organism>
<dbReference type="SUPFAM" id="SSF53474">
    <property type="entry name" value="alpha/beta-Hydrolases"/>
    <property type="match status" value="1"/>
</dbReference>
<dbReference type="RefSeq" id="WP_230339571.1">
    <property type="nucleotide sequence ID" value="NZ_CP069798.1"/>
</dbReference>
<dbReference type="InterPro" id="IPR050228">
    <property type="entry name" value="Carboxylesterase_BioH"/>
</dbReference>
<evidence type="ECO:0000256" key="2">
    <source>
        <dbReference type="ARBA" id="ARBA00022490"/>
    </source>
</evidence>
<reference evidence="6" key="1">
    <citation type="submission" date="2021-02" db="EMBL/GenBank/DDBJ databases">
        <title>Neisseriaceae sp. 26B isolated from the cloaca of a Common Toad-headed Turtle (Mesoclemmys nasuta).</title>
        <authorList>
            <person name="Spergser J."/>
            <person name="Busse H.-J."/>
        </authorList>
    </citation>
    <scope>NUCLEOTIDE SEQUENCE</scope>
    <source>
        <strain evidence="6">26B</strain>
    </source>
</reference>
<name>A0A892ZN74_9NEIS</name>
<evidence type="ECO:0000313" key="6">
    <source>
        <dbReference type="EMBL" id="QRQ82289.1"/>
    </source>
</evidence>
<keyword evidence="3" id="KW-0093">Biotin biosynthesis</keyword>
<dbReference type="InterPro" id="IPR010076">
    <property type="entry name" value="BioH"/>
</dbReference>
<dbReference type="Pfam" id="PF00561">
    <property type="entry name" value="Abhydrolase_1"/>
    <property type="match status" value="1"/>
</dbReference>
<proteinExistence type="predicted"/>
<dbReference type="EC" id="3.1.1.85" evidence="6"/>
<evidence type="ECO:0000256" key="1">
    <source>
        <dbReference type="ARBA" id="ARBA00022487"/>
    </source>
</evidence>
<evidence type="ECO:0000256" key="3">
    <source>
        <dbReference type="ARBA" id="ARBA00022756"/>
    </source>
</evidence>
<protein>
    <submittedName>
        <fullName evidence="6">Pimeloyl-ACP methyl ester esterase BioH</fullName>
        <ecNumber evidence="6">3.1.1.85</ecNumber>
    </submittedName>
</protein>
<dbReference type="GO" id="GO:0090499">
    <property type="term" value="F:pimelyl-[acyl-carrier protein] methyl ester esterase activity"/>
    <property type="evidence" value="ECO:0007669"/>
    <property type="project" value="UniProtKB-EC"/>
</dbReference>
<keyword evidence="1" id="KW-0719">Serine esterase</keyword>